<protein>
    <submittedName>
        <fullName evidence="9">Peptide ABC transporter permease</fullName>
    </submittedName>
</protein>
<evidence type="ECO:0000259" key="8">
    <source>
        <dbReference type="PROSITE" id="PS50928"/>
    </source>
</evidence>
<dbReference type="AlphaFoldDB" id="A0A0J6WVQ2"/>
<dbReference type="PROSITE" id="PS50928">
    <property type="entry name" value="ABC_TM1"/>
    <property type="match status" value="1"/>
</dbReference>
<feature type="transmembrane region" description="Helical" evidence="7">
    <location>
        <begin position="265"/>
        <end position="289"/>
    </location>
</feature>
<dbReference type="InterPro" id="IPR000515">
    <property type="entry name" value="MetI-like"/>
</dbReference>
<evidence type="ECO:0000256" key="5">
    <source>
        <dbReference type="ARBA" id="ARBA00022989"/>
    </source>
</evidence>
<evidence type="ECO:0000256" key="1">
    <source>
        <dbReference type="ARBA" id="ARBA00004651"/>
    </source>
</evidence>
<dbReference type="OrthoDB" id="9797472at2"/>
<organism evidence="9 10">
    <name type="scientific">Megasphaera cerevisiae DSM 20462</name>
    <dbReference type="NCBI Taxonomy" id="1122219"/>
    <lineage>
        <taxon>Bacteria</taxon>
        <taxon>Bacillati</taxon>
        <taxon>Bacillota</taxon>
        <taxon>Negativicutes</taxon>
        <taxon>Veillonellales</taxon>
        <taxon>Veillonellaceae</taxon>
        <taxon>Megasphaera</taxon>
    </lineage>
</organism>
<evidence type="ECO:0000256" key="3">
    <source>
        <dbReference type="ARBA" id="ARBA00022475"/>
    </source>
</evidence>
<dbReference type="RefSeq" id="WP_048514503.1">
    <property type="nucleotide sequence ID" value="NZ_FUXD01000004.1"/>
</dbReference>
<reference evidence="9 10" key="1">
    <citation type="submission" date="2015-06" db="EMBL/GenBank/DDBJ databases">
        <title>Draft genome sequence of beer spoilage bacterium Megasphaera cerevisiae type strain 20462.</title>
        <authorList>
            <person name="Kutumbaka K."/>
            <person name="Pasmowitz J."/>
            <person name="Mategko J."/>
            <person name="Reyes D."/>
            <person name="Friedrich A."/>
            <person name="Han S."/>
            <person name="Martens-Habbena W."/>
            <person name="Neal-McKinney J."/>
            <person name="Janagama H.K."/>
            <person name="Nadala C."/>
            <person name="Samadpour M."/>
        </authorList>
    </citation>
    <scope>NUCLEOTIDE SEQUENCE [LARGE SCALE GENOMIC DNA]</scope>
    <source>
        <strain evidence="9 10">DSM 20462</strain>
    </source>
</reference>
<gene>
    <name evidence="9" type="ORF">AB840_08990</name>
</gene>
<dbReference type="SUPFAM" id="SSF161098">
    <property type="entry name" value="MetI-like"/>
    <property type="match status" value="1"/>
</dbReference>
<keyword evidence="2 7" id="KW-0813">Transport</keyword>
<keyword evidence="10" id="KW-1185">Reference proteome</keyword>
<comment type="subcellular location">
    <subcellularLocation>
        <location evidence="1 7">Cell membrane</location>
        <topology evidence="1 7">Multi-pass membrane protein</topology>
    </subcellularLocation>
</comment>
<accession>A0A0J6WVQ2</accession>
<proteinExistence type="inferred from homology"/>
<dbReference type="GO" id="GO:0005886">
    <property type="term" value="C:plasma membrane"/>
    <property type="evidence" value="ECO:0007669"/>
    <property type="project" value="UniProtKB-SubCell"/>
</dbReference>
<dbReference type="STRING" id="39029.BSR42_08895"/>
<evidence type="ECO:0000256" key="7">
    <source>
        <dbReference type="RuleBase" id="RU363032"/>
    </source>
</evidence>
<comment type="caution">
    <text evidence="9">The sequence shown here is derived from an EMBL/GenBank/DDBJ whole genome shotgun (WGS) entry which is preliminary data.</text>
</comment>
<dbReference type="Gene3D" id="1.10.3720.10">
    <property type="entry name" value="MetI-like"/>
    <property type="match status" value="1"/>
</dbReference>
<evidence type="ECO:0000256" key="2">
    <source>
        <dbReference type="ARBA" id="ARBA00022448"/>
    </source>
</evidence>
<keyword evidence="4 7" id="KW-0812">Transmembrane</keyword>
<dbReference type="Proteomes" id="UP000036503">
    <property type="component" value="Unassembled WGS sequence"/>
</dbReference>
<dbReference type="PANTHER" id="PTHR43386">
    <property type="entry name" value="OLIGOPEPTIDE TRANSPORT SYSTEM PERMEASE PROTEIN APPC"/>
    <property type="match status" value="1"/>
</dbReference>
<evidence type="ECO:0000256" key="4">
    <source>
        <dbReference type="ARBA" id="ARBA00022692"/>
    </source>
</evidence>
<keyword evidence="5 7" id="KW-1133">Transmembrane helix</keyword>
<evidence type="ECO:0000313" key="10">
    <source>
        <dbReference type="Proteomes" id="UP000036503"/>
    </source>
</evidence>
<keyword evidence="6 7" id="KW-0472">Membrane</keyword>
<sequence length="300" mass="32876">MEPLTSFRLAGPGDRRETKRAAAPSLWHHVWRDYPVVSMGLLILICTGCAAAPCIANHDPAQFYLQHLNEAPNSSFYFGTDGLGRDIFSIIWYGGRVSLAVGFLSMIVSACIGIVYGCLSGTASPLVDTVMMRAAELISSIPSILLLLLLLAFIPAPDIFTISLIIGATTWMNLARIVRSEVRQIRNSDYVLASRTMGGGFFHVVWYHLLPNFLSPVMFMIVSSIGSGMMMEATLSFLGIGLPVEIVSWGTMLSLSSRALLTNSWWIILIPGLFLVVTLVCMTCIGHYLRHEVNRGCSNL</sequence>
<dbReference type="InterPro" id="IPR035906">
    <property type="entry name" value="MetI-like_sf"/>
</dbReference>
<evidence type="ECO:0000313" key="9">
    <source>
        <dbReference type="EMBL" id="KMO86293.1"/>
    </source>
</evidence>
<dbReference type="InParanoid" id="A0A0J6WVQ2"/>
<feature type="transmembrane region" description="Helical" evidence="7">
    <location>
        <begin position="99"/>
        <end position="119"/>
    </location>
</feature>
<evidence type="ECO:0000256" key="6">
    <source>
        <dbReference type="ARBA" id="ARBA00023136"/>
    </source>
</evidence>
<dbReference type="GO" id="GO:0055085">
    <property type="term" value="P:transmembrane transport"/>
    <property type="evidence" value="ECO:0007669"/>
    <property type="project" value="InterPro"/>
</dbReference>
<keyword evidence="3" id="KW-1003">Cell membrane</keyword>
<dbReference type="Pfam" id="PF00528">
    <property type="entry name" value="BPD_transp_1"/>
    <property type="match status" value="1"/>
</dbReference>
<feature type="transmembrane region" description="Helical" evidence="7">
    <location>
        <begin position="221"/>
        <end position="244"/>
    </location>
</feature>
<dbReference type="CDD" id="cd06261">
    <property type="entry name" value="TM_PBP2"/>
    <property type="match status" value="1"/>
</dbReference>
<dbReference type="EMBL" id="LEKT01000027">
    <property type="protein sequence ID" value="KMO86293.1"/>
    <property type="molecule type" value="Genomic_DNA"/>
</dbReference>
<dbReference type="PATRIC" id="fig|1122219.3.peg.1502"/>
<dbReference type="PANTHER" id="PTHR43386:SF1">
    <property type="entry name" value="D,D-DIPEPTIDE TRANSPORT SYSTEM PERMEASE PROTEIN DDPC-RELATED"/>
    <property type="match status" value="1"/>
</dbReference>
<dbReference type="InterPro" id="IPR050366">
    <property type="entry name" value="BP-dependent_transpt_permease"/>
</dbReference>
<name>A0A0J6WVQ2_9FIRM</name>
<feature type="transmembrane region" description="Helical" evidence="7">
    <location>
        <begin position="34"/>
        <end position="55"/>
    </location>
</feature>
<comment type="similarity">
    <text evidence="7">Belongs to the binding-protein-dependent transport system permease family.</text>
</comment>
<feature type="domain" description="ABC transmembrane type-1" evidence="8">
    <location>
        <begin position="95"/>
        <end position="286"/>
    </location>
</feature>